<protein>
    <submittedName>
        <fullName evidence="1">Uncharacterized protein</fullName>
    </submittedName>
</protein>
<proteinExistence type="predicted"/>
<dbReference type="AlphaFoldDB" id="A0A074Z1X1"/>
<name>A0A074Z1X1_OPIVI</name>
<feature type="non-terminal residue" evidence="1">
    <location>
        <position position="1"/>
    </location>
</feature>
<dbReference type="CTD" id="20329346"/>
<dbReference type="KEGG" id="ovi:T265_15181"/>
<dbReference type="Proteomes" id="UP000054324">
    <property type="component" value="Unassembled WGS sequence"/>
</dbReference>
<organism evidence="1 2">
    <name type="scientific">Opisthorchis viverrini</name>
    <name type="common">Southeast Asian liver fluke</name>
    <dbReference type="NCBI Taxonomy" id="6198"/>
    <lineage>
        <taxon>Eukaryota</taxon>
        <taxon>Metazoa</taxon>
        <taxon>Spiralia</taxon>
        <taxon>Lophotrochozoa</taxon>
        <taxon>Platyhelminthes</taxon>
        <taxon>Trematoda</taxon>
        <taxon>Digenea</taxon>
        <taxon>Opisthorchiida</taxon>
        <taxon>Opisthorchiata</taxon>
        <taxon>Opisthorchiidae</taxon>
        <taxon>Opisthorchis</taxon>
    </lineage>
</organism>
<evidence type="ECO:0000313" key="2">
    <source>
        <dbReference type="Proteomes" id="UP000054324"/>
    </source>
</evidence>
<gene>
    <name evidence="1" type="ORF">T265_15181</name>
</gene>
<dbReference type="GeneID" id="20329346"/>
<sequence length="59" mass="7004">PEACQFAHLFKWPPKNRRLWTGQALPKHERKALQSSGCHEMVSRSRASVWCIFLRARWI</sequence>
<evidence type="ECO:0000313" key="1">
    <source>
        <dbReference type="EMBL" id="KER21041.1"/>
    </source>
</evidence>
<reference evidence="1 2" key="1">
    <citation type="submission" date="2013-11" db="EMBL/GenBank/DDBJ databases">
        <title>Opisthorchis viverrini - life in the bile duct.</title>
        <authorList>
            <person name="Young N.D."/>
            <person name="Nagarajan N."/>
            <person name="Lin S.J."/>
            <person name="Korhonen P.K."/>
            <person name="Jex A.R."/>
            <person name="Hall R.S."/>
            <person name="Safavi-Hemami H."/>
            <person name="Kaewkong W."/>
            <person name="Bertrand D."/>
            <person name="Gao S."/>
            <person name="Seet Q."/>
            <person name="Wongkham S."/>
            <person name="Teh B.T."/>
            <person name="Wongkham C."/>
            <person name="Intapan P.M."/>
            <person name="Maleewong W."/>
            <person name="Yang X."/>
            <person name="Hu M."/>
            <person name="Wang Z."/>
            <person name="Hofmann A."/>
            <person name="Sternberg P.W."/>
            <person name="Tan P."/>
            <person name="Wang J."/>
            <person name="Gasser R.B."/>
        </authorList>
    </citation>
    <scope>NUCLEOTIDE SEQUENCE [LARGE SCALE GENOMIC DNA]</scope>
</reference>
<dbReference type="EMBL" id="KL597000">
    <property type="protein sequence ID" value="KER21041.1"/>
    <property type="molecule type" value="Genomic_DNA"/>
</dbReference>
<accession>A0A074Z1X1</accession>
<feature type="non-terminal residue" evidence="1">
    <location>
        <position position="59"/>
    </location>
</feature>
<keyword evidence="2" id="KW-1185">Reference proteome</keyword>
<dbReference type="RefSeq" id="XP_009175210.1">
    <property type="nucleotide sequence ID" value="XM_009176946.1"/>
</dbReference>